<feature type="compositionally biased region" description="Basic and acidic residues" evidence="1">
    <location>
        <begin position="53"/>
        <end position="66"/>
    </location>
</feature>
<dbReference type="RefSeq" id="WP_072477338.1">
    <property type="nucleotide sequence ID" value="NZ_FPJG01000006.1"/>
</dbReference>
<dbReference type="STRING" id="546364.SAMN04489730_3560"/>
<accession>A0A1K1RMP2</accession>
<reference evidence="3" key="1">
    <citation type="submission" date="2016-11" db="EMBL/GenBank/DDBJ databases">
        <authorList>
            <person name="Varghese N."/>
            <person name="Submissions S."/>
        </authorList>
    </citation>
    <scope>NUCLEOTIDE SEQUENCE [LARGE SCALE GENOMIC DNA]</scope>
    <source>
        <strain evidence="3">DSM 44671</strain>
    </source>
</reference>
<keyword evidence="3" id="KW-1185">Reference proteome</keyword>
<feature type="compositionally biased region" description="Basic and acidic residues" evidence="1">
    <location>
        <begin position="36"/>
        <end position="46"/>
    </location>
</feature>
<dbReference type="EMBL" id="FPJG01000006">
    <property type="protein sequence ID" value="SFW73109.1"/>
    <property type="molecule type" value="Genomic_DNA"/>
</dbReference>
<protein>
    <submittedName>
        <fullName evidence="2">Uncharacterized protein</fullName>
    </submittedName>
</protein>
<sequence length="83" mass="9303">MTELMALTKSRGRAHHSNPISEWWFDAVEVRQPAGDADHLRPDKPGHQAVGKAIERRADGRDDDHPLAQAGAEARSLRRMVVR</sequence>
<dbReference type="OrthoDB" id="3197057at2"/>
<evidence type="ECO:0000313" key="3">
    <source>
        <dbReference type="Proteomes" id="UP000182740"/>
    </source>
</evidence>
<organism evidence="2 3">
    <name type="scientific">Amycolatopsis australiensis</name>
    <dbReference type="NCBI Taxonomy" id="546364"/>
    <lineage>
        <taxon>Bacteria</taxon>
        <taxon>Bacillati</taxon>
        <taxon>Actinomycetota</taxon>
        <taxon>Actinomycetes</taxon>
        <taxon>Pseudonocardiales</taxon>
        <taxon>Pseudonocardiaceae</taxon>
        <taxon>Amycolatopsis</taxon>
    </lineage>
</organism>
<proteinExistence type="predicted"/>
<dbReference type="AlphaFoldDB" id="A0A1K1RMP2"/>
<evidence type="ECO:0000313" key="2">
    <source>
        <dbReference type="EMBL" id="SFW73109.1"/>
    </source>
</evidence>
<dbReference type="Proteomes" id="UP000182740">
    <property type="component" value="Unassembled WGS sequence"/>
</dbReference>
<name>A0A1K1RMP2_9PSEU</name>
<evidence type="ECO:0000256" key="1">
    <source>
        <dbReference type="SAM" id="MobiDB-lite"/>
    </source>
</evidence>
<gene>
    <name evidence="2" type="ORF">SAMN04489730_3560</name>
</gene>
<feature type="region of interest" description="Disordered" evidence="1">
    <location>
        <begin position="35"/>
        <end position="83"/>
    </location>
</feature>